<protein>
    <recommendedName>
        <fullName evidence="5">FLYWCH-type domain-containing protein</fullName>
    </recommendedName>
</protein>
<dbReference type="Gene3D" id="2.20.25.240">
    <property type="match status" value="1"/>
</dbReference>
<dbReference type="AlphaFoldDB" id="A0A6V7XWF2"/>
<keyword evidence="3" id="KW-0863">Zinc-finger</keyword>
<organism evidence="6 7">
    <name type="scientific">Meloidogyne enterolobii</name>
    <name type="common">Root-knot nematode worm</name>
    <name type="synonym">Meloidogyne mayaguensis</name>
    <dbReference type="NCBI Taxonomy" id="390850"/>
    <lineage>
        <taxon>Eukaryota</taxon>
        <taxon>Metazoa</taxon>
        <taxon>Ecdysozoa</taxon>
        <taxon>Nematoda</taxon>
        <taxon>Chromadorea</taxon>
        <taxon>Rhabditida</taxon>
        <taxon>Tylenchina</taxon>
        <taxon>Tylenchomorpha</taxon>
        <taxon>Tylenchoidea</taxon>
        <taxon>Meloidogynidae</taxon>
        <taxon>Meloidogyninae</taxon>
        <taxon>Meloidogyne</taxon>
    </lineage>
</organism>
<comment type="caution">
    <text evidence="6">The sequence shown here is derived from an EMBL/GenBank/DDBJ whole genome shotgun (WGS) entry which is preliminary data.</text>
</comment>
<feature type="domain" description="FLYWCH-type" evidence="5">
    <location>
        <begin position="159"/>
        <end position="213"/>
    </location>
</feature>
<dbReference type="Pfam" id="PF05907">
    <property type="entry name" value="CXXC_Zn-b_euk"/>
    <property type="match status" value="1"/>
</dbReference>
<proteinExistence type="inferred from homology"/>
<sequence length="561" mass="65606">MPIISLQMKANLINVTKLKPQNYEEHRWYLKLKCSGCGENYERWHYGNIKETHTLTKGKGICHISIKCSFCGRINTLEILPSSYLPYNNDKNEEFQTIVKFECRGLEPIDFDPRIGWCCSSTESDLNFEEIDLNTKEWFDYDEKAGLPLEIKEIMFGLTERGKKMLIHQGYKYNKEVSRKGTTYWTCKKYRTPQKCTGRAKTIGDEIIETQKHSCVPSQIDVEATQIRNKILQIAACSSHSPMVIINQCLAGASEEAKAILPKLESLATSIRRKRKSQGMSMEINVEEEDFNLEKNKENILLDTGIGDINRVIVYGTNLNIARLSNCDTWLAESIFQPNFDSFPQLWIIFGFYREQLIPFIFCLLPNKNEETYQAALLAILNAVGEMCPKFFIINFEREIENIIKQLLPQTQIRGSLFYFLKFMWTAIQNKGMAIRFEQEEDYAVILKKFCVLAFCDVKDVQQRFEHLADQLLLQFGNIKEHQDFIEYLENNLIGRNRRTPRFPIKMWNWKNIKESELNGIINCFWNKNIQNLFEKIKFKDLNEILEEINEFCGGEKKRKN</sequence>
<keyword evidence="4" id="KW-0862">Zinc</keyword>
<evidence type="ECO:0000313" key="7">
    <source>
        <dbReference type="Proteomes" id="UP000580250"/>
    </source>
</evidence>
<dbReference type="InterPro" id="IPR007588">
    <property type="entry name" value="Znf_FLYWCH"/>
</dbReference>
<dbReference type="GO" id="GO:0008270">
    <property type="term" value="F:zinc ion binding"/>
    <property type="evidence" value="ECO:0007669"/>
    <property type="project" value="UniProtKB-KW"/>
</dbReference>
<evidence type="ECO:0000256" key="2">
    <source>
        <dbReference type="ARBA" id="ARBA00022723"/>
    </source>
</evidence>
<keyword evidence="2" id="KW-0479">Metal-binding</keyword>
<name>A0A6V7XWF2_MELEN</name>
<dbReference type="SUPFAM" id="SSF141678">
    <property type="entry name" value="MAL13P1.257-like"/>
    <property type="match status" value="1"/>
</dbReference>
<evidence type="ECO:0000259" key="5">
    <source>
        <dbReference type="Pfam" id="PF04500"/>
    </source>
</evidence>
<comment type="similarity">
    <text evidence="1">Belongs to the UPF0587 family.</text>
</comment>
<evidence type="ECO:0000256" key="3">
    <source>
        <dbReference type="ARBA" id="ARBA00022771"/>
    </source>
</evidence>
<evidence type="ECO:0000313" key="6">
    <source>
        <dbReference type="EMBL" id="CAD2203646.1"/>
    </source>
</evidence>
<dbReference type="InterPro" id="IPR008584">
    <property type="entry name" value="CXXC_Zn-binding_euk"/>
</dbReference>
<dbReference type="PANTHER" id="PTHR12857:SF0">
    <property type="entry name" value="CXXC MOTIF CONTAINING ZINC BINDING PROTEIN"/>
    <property type="match status" value="1"/>
</dbReference>
<dbReference type="Pfam" id="PF04500">
    <property type="entry name" value="FLYWCH"/>
    <property type="match status" value="1"/>
</dbReference>
<accession>A0A6V7XWF2</accession>
<dbReference type="Proteomes" id="UP000580250">
    <property type="component" value="Unassembled WGS sequence"/>
</dbReference>
<gene>
    <name evidence="6" type="ORF">MENT_LOCUS57342</name>
</gene>
<evidence type="ECO:0000256" key="1">
    <source>
        <dbReference type="ARBA" id="ARBA00007818"/>
    </source>
</evidence>
<dbReference type="PANTHER" id="PTHR12857">
    <property type="entry name" value="CXXC MOTIF CONTAINING ZINC BINDING PROTEIN"/>
    <property type="match status" value="1"/>
</dbReference>
<dbReference type="OrthoDB" id="10248838at2759"/>
<dbReference type="EMBL" id="CAJEWN010002432">
    <property type="protein sequence ID" value="CAD2203646.1"/>
    <property type="molecule type" value="Genomic_DNA"/>
</dbReference>
<reference evidence="6 7" key="1">
    <citation type="submission" date="2020-08" db="EMBL/GenBank/DDBJ databases">
        <authorList>
            <person name="Koutsovoulos G."/>
            <person name="Danchin GJ E."/>
        </authorList>
    </citation>
    <scope>NUCLEOTIDE SEQUENCE [LARGE SCALE GENOMIC DNA]</scope>
</reference>
<evidence type="ECO:0000256" key="4">
    <source>
        <dbReference type="ARBA" id="ARBA00022833"/>
    </source>
</evidence>